<feature type="coiled-coil region" evidence="1">
    <location>
        <begin position="91"/>
        <end position="132"/>
    </location>
</feature>
<evidence type="ECO:0000313" key="2">
    <source>
        <dbReference type="EMBL" id="KAF2902773.1"/>
    </source>
</evidence>
<keyword evidence="3" id="KW-1185">Reference proteome</keyword>
<dbReference type="AlphaFoldDB" id="A0A8K0GM71"/>
<sequence>MTQNLVQRPTLRRDEPGKVFSEVVTMASRGVIRKIPEVKDTEIESNGEESYGKRIRVEEKIFGKSKMTRRTPTRKNESGKGTEDTTLNEMMKALMERSDGKIEQNRKLEKELQETNNKLEQIEKDQKKENVVITGVSIKTANDKILKVQIKEKLELEFEVTRAGREAVEVKESFYEELANVIDDIDEESIVVGDHDGRFRHKETHKLTWERRSKEEKSIIVWIRIKDVRMYRGYEVGTDHYMLKAKIQVQKENSPKDMERTSNDRIRGYKIKDSEAKTKCQKELEKSMINALTKGSLDWENIQGHH</sequence>
<proteinExistence type="predicted"/>
<reference evidence="2" key="1">
    <citation type="submission" date="2019-08" db="EMBL/GenBank/DDBJ databases">
        <title>The genome of the North American firefly Photinus pyralis.</title>
        <authorList>
            <consortium name="Photinus pyralis genome working group"/>
            <person name="Fallon T.R."/>
            <person name="Sander Lower S.E."/>
            <person name="Weng J.-K."/>
        </authorList>
    </citation>
    <scope>NUCLEOTIDE SEQUENCE</scope>
    <source>
        <strain evidence="2">TRF0915ILg1</strain>
        <tissue evidence="2">Whole body</tissue>
    </source>
</reference>
<organism evidence="2 3">
    <name type="scientific">Ignelater luminosus</name>
    <name type="common">Cucubano</name>
    <name type="synonym">Pyrophorus luminosus</name>
    <dbReference type="NCBI Taxonomy" id="2038154"/>
    <lineage>
        <taxon>Eukaryota</taxon>
        <taxon>Metazoa</taxon>
        <taxon>Ecdysozoa</taxon>
        <taxon>Arthropoda</taxon>
        <taxon>Hexapoda</taxon>
        <taxon>Insecta</taxon>
        <taxon>Pterygota</taxon>
        <taxon>Neoptera</taxon>
        <taxon>Endopterygota</taxon>
        <taxon>Coleoptera</taxon>
        <taxon>Polyphaga</taxon>
        <taxon>Elateriformia</taxon>
        <taxon>Elateroidea</taxon>
        <taxon>Elateridae</taxon>
        <taxon>Agrypninae</taxon>
        <taxon>Pyrophorini</taxon>
        <taxon>Ignelater</taxon>
    </lineage>
</organism>
<keyword evidence="1" id="KW-0175">Coiled coil</keyword>
<evidence type="ECO:0000313" key="3">
    <source>
        <dbReference type="Proteomes" id="UP000801492"/>
    </source>
</evidence>
<gene>
    <name evidence="2" type="ORF">ILUMI_03418</name>
</gene>
<protein>
    <submittedName>
        <fullName evidence="2">Uncharacterized protein</fullName>
    </submittedName>
</protein>
<dbReference type="EMBL" id="VTPC01001191">
    <property type="protein sequence ID" value="KAF2902773.1"/>
    <property type="molecule type" value="Genomic_DNA"/>
</dbReference>
<name>A0A8K0GM71_IGNLU</name>
<accession>A0A8K0GM71</accession>
<evidence type="ECO:0000256" key="1">
    <source>
        <dbReference type="SAM" id="Coils"/>
    </source>
</evidence>
<comment type="caution">
    <text evidence="2">The sequence shown here is derived from an EMBL/GenBank/DDBJ whole genome shotgun (WGS) entry which is preliminary data.</text>
</comment>
<dbReference type="Proteomes" id="UP000801492">
    <property type="component" value="Unassembled WGS sequence"/>
</dbReference>